<dbReference type="RefSeq" id="XP_007743134.1">
    <property type="nucleotide sequence ID" value="XM_007744944.1"/>
</dbReference>
<dbReference type="Pfam" id="PF13474">
    <property type="entry name" value="SnoaL_3"/>
    <property type="match status" value="1"/>
</dbReference>
<dbReference type="STRING" id="1182543.W9X4L1"/>
<evidence type="ECO:0000313" key="3">
    <source>
        <dbReference type="Proteomes" id="UP000019471"/>
    </source>
</evidence>
<dbReference type="GeneID" id="19189061"/>
<dbReference type="HOGENOM" id="CLU_124021_0_0_1"/>
<dbReference type="EMBL" id="AMGX01000006">
    <property type="protein sequence ID" value="EXJ71836.1"/>
    <property type="molecule type" value="Genomic_DNA"/>
</dbReference>
<feature type="domain" description="SnoaL-like" evidence="1">
    <location>
        <begin position="99"/>
        <end position="161"/>
    </location>
</feature>
<dbReference type="OrthoDB" id="4128781at2759"/>
<dbReference type="InterPro" id="IPR032710">
    <property type="entry name" value="NTF2-like_dom_sf"/>
</dbReference>
<organism evidence="2 3">
    <name type="scientific">Cladophialophora psammophila CBS 110553</name>
    <dbReference type="NCBI Taxonomy" id="1182543"/>
    <lineage>
        <taxon>Eukaryota</taxon>
        <taxon>Fungi</taxon>
        <taxon>Dikarya</taxon>
        <taxon>Ascomycota</taxon>
        <taxon>Pezizomycotina</taxon>
        <taxon>Eurotiomycetes</taxon>
        <taxon>Chaetothyriomycetidae</taxon>
        <taxon>Chaetothyriales</taxon>
        <taxon>Herpotrichiellaceae</taxon>
        <taxon>Cladophialophora</taxon>
    </lineage>
</organism>
<name>W9X4L1_9EURO</name>
<accession>W9X4L1</accession>
<protein>
    <recommendedName>
        <fullName evidence="1">SnoaL-like domain-containing protein</fullName>
    </recommendedName>
</protein>
<dbReference type="eggNOG" id="ENOG502SI4J">
    <property type="taxonomic scope" value="Eukaryota"/>
</dbReference>
<dbReference type="SUPFAM" id="SSF54427">
    <property type="entry name" value="NTF2-like"/>
    <property type="match status" value="1"/>
</dbReference>
<dbReference type="InterPro" id="IPR037401">
    <property type="entry name" value="SnoaL-like"/>
</dbReference>
<keyword evidence="3" id="KW-1185">Reference proteome</keyword>
<dbReference type="Gene3D" id="3.10.450.50">
    <property type="match status" value="1"/>
</dbReference>
<gene>
    <name evidence="2" type="ORF">A1O5_04337</name>
</gene>
<proteinExistence type="predicted"/>
<dbReference type="Proteomes" id="UP000019471">
    <property type="component" value="Unassembled WGS sequence"/>
</dbReference>
<reference evidence="2 3" key="1">
    <citation type="submission" date="2013-03" db="EMBL/GenBank/DDBJ databases">
        <title>The Genome Sequence of Cladophialophora psammophila CBS 110553.</title>
        <authorList>
            <consortium name="The Broad Institute Genomics Platform"/>
            <person name="Cuomo C."/>
            <person name="de Hoog S."/>
            <person name="Gorbushina A."/>
            <person name="Walker B."/>
            <person name="Young S.K."/>
            <person name="Zeng Q."/>
            <person name="Gargeya S."/>
            <person name="Fitzgerald M."/>
            <person name="Haas B."/>
            <person name="Abouelleil A."/>
            <person name="Allen A.W."/>
            <person name="Alvarado L."/>
            <person name="Arachchi H.M."/>
            <person name="Berlin A.M."/>
            <person name="Chapman S.B."/>
            <person name="Gainer-Dewar J."/>
            <person name="Goldberg J."/>
            <person name="Griggs A."/>
            <person name="Gujja S."/>
            <person name="Hansen M."/>
            <person name="Howarth C."/>
            <person name="Imamovic A."/>
            <person name="Ireland A."/>
            <person name="Larimer J."/>
            <person name="McCowan C."/>
            <person name="Murphy C."/>
            <person name="Pearson M."/>
            <person name="Poon T.W."/>
            <person name="Priest M."/>
            <person name="Roberts A."/>
            <person name="Saif S."/>
            <person name="Shea T."/>
            <person name="Sisk P."/>
            <person name="Sykes S."/>
            <person name="Wortman J."/>
            <person name="Nusbaum C."/>
            <person name="Birren B."/>
        </authorList>
    </citation>
    <scope>NUCLEOTIDE SEQUENCE [LARGE SCALE GENOMIC DNA]</scope>
    <source>
        <strain evidence="2 3">CBS 110553</strain>
    </source>
</reference>
<evidence type="ECO:0000259" key="1">
    <source>
        <dbReference type="Pfam" id="PF13474"/>
    </source>
</evidence>
<sequence length="186" mass="21328">MSAWLQESQLVNIDDVHAALCSPVSKHHDPTLKHVEQELLDHLRDFLDFVNVVCVNDPDAGKKYYDLTDSTDFDLMGQLHRPGFEKHYDHITPYLADANVAFKDVEIFAVTPDFGYITYIQHFKGTSSDKTPFDFTFRATSVLRKIDGHWKYIHEHFSFPVNMANKQADTTSGQSLSDNVEFNKSK</sequence>
<evidence type="ECO:0000313" key="2">
    <source>
        <dbReference type="EMBL" id="EXJ71836.1"/>
    </source>
</evidence>
<dbReference type="AlphaFoldDB" id="W9X4L1"/>
<comment type="caution">
    <text evidence="2">The sequence shown here is derived from an EMBL/GenBank/DDBJ whole genome shotgun (WGS) entry which is preliminary data.</text>
</comment>